<evidence type="ECO:0000313" key="2">
    <source>
        <dbReference type="Proteomes" id="UP001160148"/>
    </source>
</evidence>
<evidence type="ECO:0000313" key="1">
    <source>
        <dbReference type="EMBL" id="CAI6372287.1"/>
    </source>
</evidence>
<keyword evidence="2" id="KW-1185">Reference proteome</keyword>
<accession>A0AAV0XWI4</accession>
<proteinExistence type="predicted"/>
<dbReference type="EMBL" id="CARXXK010001029">
    <property type="protein sequence ID" value="CAI6372287.1"/>
    <property type="molecule type" value="Genomic_DNA"/>
</dbReference>
<dbReference type="Pfam" id="PF12259">
    <property type="entry name" value="Baculo_F"/>
    <property type="match status" value="1"/>
</dbReference>
<organism evidence="1 2">
    <name type="scientific">Macrosiphum euphorbiae</name>
    <name type="common">potato aphid</name>
    <dbReference type="NCBI Taxonomy" id="13131"/>
    <lineage>
        <taxon>Eukaryota</taxon>
        <taxon>Metazoa</taxon>
        <taxon>Ecdysozoa</taxon>
        <taxon>Arthropoda</taxon>
        <taxon>Hexapoda</taxon>
        <taxon>Insecta</taxon>
        <taxon>Pterygota</taxon>
        <taxon>Neoptera</taxon>
        <taxon>Paraneoptera</taxon>
        <taxon>Hemiptera</taxon>
        <taxon>Sternorrhyncha</taxon>
        <taxon>Aphidomorpha</taxon>
        <taxon>Aphidoidea</taxon>
        <taxon>Aphididae</taxon>
        <taxon>Macrosiphini</taxon>
        <taxon>Macrosiphum</taxon>
    </lineage>
</organism>
<protein>
    <recommendedName>
        <fullName evidence="3">Envelope fusion protein</fullName>
    </recommendedName>
</protein>
<dbReference type="AlphaFoldDB" id="A0AAV0XWI4"/>
<sequence length="345" mass="40118">MHTLFGVCDDKCTKKTQEAIKKTEESGTNILHIMETQTTVVKSTIRNIGNTLNQTGQLYNIITEREQKLYEKMSKIQNKTNDLLDLLMKNEIHNLYTIITNQYSYETETLGQIVTAAREGMIHPSRMTPQELASTLKTIEQTIKKTYSIPVGTRRWELNEFQKITKIRIYYTDNKLVFDKVIPLIVDTELTLYKLTSVPMRHKQDNSSGWYMMDITYNNIAVTRGYKKFTTYTDQQLNECNETSIYRICKTPQPIQENNERQPCEVQNFIKSDTYSNPEICMVKKINLKRSIYQKLRNKNTWIHAGKETLTISCTNLIDSFITETNEAGEITIKDISCQVLARKL</sequence>
<reference evidence="1 2" key="1">
    <citation type="submission" date="2023-01" db="EMBL/GenBank/DDBJ databases">
        <authorList>
            <person name="Whitehead M."/>
        </authorList>
    </citation>
    <scope>NUCLEOTIDE SEQUENCE [LARGE SCALE GENOMIC DNA]</scope>
</reference>
<gene>
    <name evidence="1" type="ORF">MEUPH1_LOCUS26181</name>
</gene>
<dbReference type="Proteomes" id="UP001160148">
    <property type="component" value="Unassembled WGS sequence"/>
</dbReference>
<dbReference type="InterPro" id="IPR022048">
    <property type="entry name" value="Envelope_fusion-like"/>
</dbReference>
<evidence type="ECO:0008006" key="3">
    <source>
        <dbReference type="Google" id="ProtNLM"/>
    </source>
</evidence>
<name>A0AAV0XWI4_9HEMI</name>
<comment type="caution">
    <text evidence="1">The sequence shown here is derived from an EMBL/GenBank/DDBJ whole genome shotgun (WGS) entry which is preliminary data.</text>
</comment>